<keyword evidence="3" id="KW-0378">Hydrolase</keyword>
<keyword evidence="2" id="KW-0645">Protease</keyword>
<reference evidence="4 5" key="1">
    <citation type="submission" date="2020-10" db="EMBL/GenBank/DDBJ databases">
        <title>Connecting structure to function with the recovery of over 1000 high-quality activated sludge metagenome-assembled genomes encoding full-length rRNA genes using long-read sequencing.</title>
        <authorList>
            <person name="Singleton C.M."/>
            <person name="Petriglieri F."/>
            <person name="Kristensen J.M."/>
            <person name="Kirkegaard R.H."/>
            <person name="Michaelsen T.Y."/>
            <person name="Andersen M.H."/>
            <person name="Karst S.M."/>
            <person name="Dueholm M.S."/>
            <person name="Nielsen P.H."/>
            <person name="Albertsen M."/>
        </authorList>
    </citation>
    <scope>NUCLEOTIDE SEQUENCE [LARGE SCALE GENOMIC DNA]</scope>
    <source>
        <strain evidence="4">Ribe_18-Q3-R11-54_BAT3C.373</strain>
    </source>
</reference>
<comment type="caution">
    <text evidence="4">The sequence shown here is derived from an EMBL/GenBank/DDBJ whole genome shotgun (WGS) entry which is preliminary data.</text>
</comment>
<proteinExistence type="inferred from homology"/>
<evidence type="ECO:0000256" key="2">
    <source>
        <dbReference type="ARBA" id="ARBA00022670"/>
    </source>
</evidence>
<dbReference type="InterPro" id="IPR043504">
    <property type="entry name" value="Peptidase_S1_PA_chymotrypsin"/>
</dbReference>
<dbReference type="PRINTS" id="PR00834">
    <property type="entry name" value="PROTEASES2C"/>
</dbReference>
<dbReference type="Gene3D" id="2.40.10.10">
    <property type="entry name" value="Trypsin-like serine proteases"/>
    <property type="match status" value="1"/>
</dbReference>
<dbReference type="Proteomes" id="UP000808349">
    <property type="component" value="Unassembled WGS sequence"/>
</dbReference>
<comment type="similarity">
    <text evidence="1">Belongs to the peptidase S1C family.</text>
</comment>
<dbReference type="InterPro" id="IPR001940">
    <property type="entry name" value="Peptidase_S1C"/>
</dbReference>
<dbReference type="GO" id="GO:0006508">
    <property type="term" value="P:proteolysis"/>
    <property type="evidence" value="ECO:0007669"/>
    <property type="project" value="UniProtKB-KW"/>
</dbReference>
<dbReference type="EMBL" id="JADKFW010000014">
    <property type="protein sequence ID" value="MBK9718951.1"/>
    <property type="molecule type" value="Genomic_DNA"/>
</dbReference>
<dbReference type="Gene3D" id="3.30.1460.10">
    <property type="match status" value="1"/>
</dbReference>
<name>A0A9D7SBI2_9BACT</name>
<evidence type="ECO:0000256" key="3">
    <source>
        <dbReference type="ARBA" id="ARBA00022801"/>
    </source>
</evidence>
<protein>
    <submittedName>
        <fullName evidence="4">Trypsin-like peptidase domain-containing protein</fullName>
    </submittedName>
</protein>
<evidence type="ECO:0000256" key="1">
    <source>
        <dbReference type="ARBA" id="ARBA00010541"/>
    </source>
</evidence>
<organism evidence="4 5">
    <name type="scientific">Candidatus Defluviibacterium haderslevense</name>
    <dbReference type="NCBI Taxonomy" id="2981993"/>
    <lineage>
        <taxon>Bacteria</taxon>
        <taxon>Pseudomonadati</taxon>
        <taxon>Bacteroidota</taxon>
        <taxon>Saprospiria</taxon>
        <taxon>Saprospirales</taxon>
        <taxon>Saprospiraceae</taxon>
        <taxon>Candidatus Defluviibacterium</taxon>
    </lineage>
</organism>
<dbReference type="AlphaFoldDB" id="A0A9D7SBI2"/>
<dbReference type="InterPro" id="IPR009003">
    <property type="entry name" value="Peptidase_S1_PA"/>
</dbReference>
<evidence type="ECO:0000313" key="5">
    <source>
        <dbReference type="Proteomes" id="UP000808349"/>
    </source>
</evidence>
<dbReference type="GO" id="GO:0004252">
    <property type="term" value="F:serine-type endopeptidase activity"/>
    <property type="evidence" value="ECO:0007669"/>
    <property type="project" value="InterPro"/>
</dbReference>
<dbReference type="SUPFAM" id="SSF69635">
    <property type="entry name" value="Type III secretory system chaperone-like"/>
    <property type="match status" value="1"/>
</dbReference>
<sequence length="269" mass="29908">MIEGDTVLAVGHPFGLKYTATQGIISNIAHKENEIDYIQHDAALNPGNSGGPLIDNEGKVIGVNTFIIQNGQNIGFSLPVSYLDQCIQEFKKQPNTLGVRCISCGNLVFEPNPELKYCPFCGSGIKMISQIADYEPKGIKREIEETISNLGYSINLTRRGPNSWEIINGSAKILLSYHEESGMIAGDASICSLPKEKIKPIYTYLLQQNHKLRGLSFGINNNDIILSMILFDQYFKPEIGQLTIKNLFELANFYDDQLIHELGALPRKN</sequence>
<dbReference type="Pfam" id="PF13365">
    <property type="entry name" value="Trypsin_2"/>
    <property type="match status" value="1"/>
</dbReference>
<gene>
    <name evidence="4" type="ORF">IPO85_15850</name>
</gene>
<evidence type="ECO:0000313" key="4">
    <source>
        <dbReference type="EMBL" id="MBK9718951.1"/>
    </source>
</evidence>
<dbReference type="SUPFAM" id="SSF50494">
    <property type="entry name" value="Trypsin-like serine proteases"/>
    <property type="match status" value="1"/>
</dbReference>
<dbReference type="PANTHER" id="PTHR43343:SF3">
    <property type="entry name" value="PROTEASE DO-LIKE 8, CHLOROPLASTIC"/>
    <property type="match status" value="1"/>
</dbReference>
<dbReference type="InterPro" id="IPR051201">
    <property type="entry name" value="Chloro_Bact_Ser_Proteases"/>
</dbReference>
<accession>A0A9D7SBI2</accession>
<dbReference type="PANTHER" id="PTHR43343">
    <property type="entry name" value="PEPTIDASE S12"/>
    <property type="match status" value="1"/>
</dbReference>